<evidence type="ECO:0000313" key="1">
    <source>
        <dbReference type="EMBL" id="GGE49413.1"/>
    </source>
</evidence>
<keyword evidence="2" id="KW-1185">Reference proteome</keyword>
<reference evidence="1" key="2">
    <citation type="submission" date="2020-09" db="EMBL/GenBank/DDBJ databases">
        <authorList>
            <person name="Sun Q."/>
            <person name="Zhou Y."/>
        </authorList>
    </citation>
    <scope>NUCLEOTIDE SEQUENCE</scope>
    <source>
        <strain evidence="1">CGMCC 1.15371</strain>
    </source>
</reference>
<proteinExistence type="predicted"/>
<dbReference type="Proteomes" id="UP000628775">
    <property type="component" value="Unassembled WGS sequence"/>
</dbReference>
<gene>
    <name evidence="1" type="ORF">GCM10011391_30270</name>
</gene>
<dbReference type="EMBL" id="BMIR01000016">
    <property type="protein sequence ID" value="GGE49413.1"/>
    <property type="molecule type" value="Genomic_DNA"/>
</dbReference>
<organism evidence="1 2">
    <name type="scientific">Pullulanibacillus camelliae</name>
    <dbReference type="NCBI Taxonomy" id="1707096"/>
    <lineage>
        <taxon>Bacteria</taxon>
        <taxon>Bacillati</taxon>
        <taxon>Bacillota</taxon>
        <taxon>Bacilli</taxon>
        <taxon>Bacillales</taxon>
        <taxon>Sporolactobacillaceae</taxon>
        <taxon>Pullulanibacillus</taxon>
    </lineage>
</organism>
<name>A0A8J2YKJ4_9BACL</name>
<protein>
    <submittedName>
        <fullName evidence="1">Uncharacterized protein</fullName>
    </submittedName>
</protein>
<reference evidence="1" key="1">
    <citation type="journal article" date="2014" name="Int. J. Syst. Evol. Microbiol.">
        <title>Complete genome sequence of Corynebacterium casei LMG S-19264T (=DSM 44701T), isolated from a smear-ripened cheese.</title>
        <authorList>
            <consortium name="US DOE Joint Genome Institute (JGI-PGF)"/>
            <person name="Walter F."/>
            <person name="Albersmeier A."/>
            <person name="Kalinowski J."/>
            <person name="Ruckert C."/>
        </authorList>
    </citation>
    <scope>NUCLEOTIDE SEQUENCE</scope>
    <source>
        <strain evidence="1">CGMCC 1.15371</strain>
    </source>
</reference>
<dbReference type="AlphaFoldDB" id="A0A8J2YKJ4"/>
<sequence length="60" mass="6818">MVILVRKLDLHHFAGTPDVIFANHTLRLPASLRWRTKVKVTLILSSFMSVSEVINSDSKK</sequence>
<comment type="caution">
    <text evidence="1">The sequence shown here is derived from an EMBL/GenBank/DDBJ whole genome shotgun (WGS) entry which is preliminary data.</text>
</comment>
<evidence type="ECO:0000313" key="2">
    <source>
        <dbReference type="Proteomes" id="UP000628775"/>
    </source>
</evidence>
<accession>A0A8J2YKJ4</accession>